<organism evidence="2">
    <name type="scientific">marine metagenome</name>
    <dbReference type="NCBI Taxonomy" id="408172"/>
    <lineage>
        <taxon>unclassified sequences</taxon>
        <taxon>metagenomes</taxon>
        <taxon>ecological metagenomes</taxon>
    </lineage>
</organism>
<dbReference type="PANTHER" id="PTHR43818">
    <property type="entry name" value="BCDNA.GH03377"/>
    <property type="match status" value="1"/>
</dbReference>
<evidence type="ECO:0000259" key="1">
    <source>
        <dbReference type="Pfam" id="PF22725"/>
    </source>
</evidence>
<proteinExistence type="predicted"/>
<feature type="domain" description="GFO/IDH/MocA-like oxidoreductase" evidence="1">
    <location>
        <begin position="61"/>
        <end position="177"/>
    </location>
</feature>
<dbReference type="AlphaFoldDB" id="A0A381WZT5"/>
<feature type="non-terminal residue" evidence="2">
    <location>
        <position position="1"/>
    </location>
</feature>
<reference evidence="2" key="1">
    <citation type="submission" date="2018-05" db="EMBL/GenBank/DDBJ databases">
        <authorList>
            <person name="Lanie J.A."/>
            <person name="Ng W.-L."/>
            <person name="Kazmierczak K.M."/>
            <person name="Andrzejewski T.M."/>
            <person name="Davidsen T.M."/>
            <person name="Wayne K.J."/>
            <person name="Tettelin H."/>
            <person name="Glass J.I."/>
            <person name="Rusch D."/>
            <person name="Podicherti R."/>
            <person name="Tsui H.-C.T."/>
            <person name="Winkler M.E."/>
        </authorList>
    </citation>
    <scope>NUCLEOTIDE SEQUENCE</scope>
</reference>
<gene>
    <name evidence="2" type="ORF">METZ01_LOCUS110625</name>
</gene>
<dbReference type="PANTHER" id="PTHR43818:SF12">
    <property type="entry name" value="NADH-DEPENDENT DEHYDROGENASE-RELATED"/>
    <property type="match status" value="1"/>
</dbReference>
<dbReference type="EMBL" id="UINC01013358">
    <property type="protein sequence ID" value="SVA57771.1"/>
    <property type="molecule type" value="Genomic_DNA"/>
</dbReference>
<accession>A0A381WZT5</accession>
<sequence>KQIVFDALKTGKHVYCEAPLGHTLDDARAITKAALANPKQNFQAGLQFRSEPQRHFMFPFMRSGAIGKAVHARTQWHKKTSWRRVSPNATREKAINWRLNKEISPGLAGEIGMHQADLVNYLLKLTPVAVNGFGNTVQWRDGRQVPDTVNLVYEYENGFSLTQELTLSNSFDGEYEVMHGTNSAVMLRGVQAWMYKEADAPLIGWEVYARKMPHYGSPGVVLAAGATTLGKGGKKLYQESTFTQSPLFYSLEAFAYNCHQVQTTIADLLDTFGEADNDTILEFLKEQLGSTNSLLPAADALEGYQANVIALKANEAVNTGKRVEITEKDLTI</sequence>
<dbReference type="Pfam" id="PF22725">
    <property type="entry name" value="GFO_IDH_MocA_C3"/>
    <property type="match status" value="1"/>
</dbReference>
<protein>
    <recommendedName>
        <fullName evidence="1">GFO/IDH/MocA-like oxidoreductase domain-containing protein</fullName>
    </recommendedName>
</protein>
<dbReference type="InterPro" id="IPR055170">
    <property type="entry name" value="GFO_IDH_MocA-like_dom"/>
</dbReference>
<dbReference type="InterPro" id="IPR050463">
    <property type="entry name" value="Gfo/Idh/MocA_oxidrdct_glycsds"/>
</dbReference>
<dbReference type="Gene3D" id="3.40.50.720">
    <property type="entry name" value="NAD(P)-binding Rossmann-like Domain"/>
    <property type="match status" value="1"/>
</dbReference>
<dbReference type="SUPFAM" id="SSF51735">
    <property type="entry name" value="NAD(P)-binding Rossmann-fold domains"/>
    <property type="match status" value="1"/>
</dbReference>
<dbReference type="Gene3D" id="3.30.360.10">
    <property type="entry name" value="Dihydrodipicolinate Reductase, domain 2"/>
    <property type="match status" value="1"/>
</dbReference>
<dbReference type="SUPFAM" id="SSF55347">
    <property type="entry name" value="Glyceraldehyde-3-phosphate dehydrogenase-like, C-terminal domain"/>
    <property type="match status" value="1"/>
</dbReference>
<name>A0A381WZT5_9ZZZZ</name>
<evidence type="ECO:0000313" key="2">
    <source>
        <dbReference type="EMBL" id="SVA57771.1"/>
    </source>
</evidence>
<dbReference type="InterPro" id="IPR036291">
    <property type="entry name" value="NAD(P)-bd_dom_sf"/>
</dbReference>